<feature type="transmembrane region" description="Helical" evidence="1">
    <location>
        <begin position="51"/>
        <end position="71"/>
    </location>
</feature>
<evidence type="ECO:0000313" key="3">
    <source>
        <dbReference type="Proteomes" id="UP000606786"/>
    </source>
</evidence>
<sequence length="73" mass="8375">MEANVTEFYSEDRYFPTTVRAKTNIKLNNKESSFPSSTSTAFVGKQYIPRYSTASLVFSLVATILINRFFYTL</sequence>
<keyword evidence="3" id="KW-1185">Reference proteome</keyword>
<accession>A0A811V3M5</accession>
<reference evidence="2" key="1">
    <citation type="submission" date="2020-11" db="EMBL/GenBank/DDBJ databases">
        <authorList>
            <person name="Whitehead M."/>
        </authorList>
    </citation>
    <scope>NUCLEOTIDE SEQUENCE</scope>
    <source>
        <strain evidence="2">EGII</strain>
    </source>
</reference>
<keyword evidence="1" id="KW-1133">Transmembrane helix</keyword>
<protein>
    <submittedName>
        <fullName evidence="2">(Mediterranean fruit fly) hypothetical protein</fullName>
    </submittedName>
</protein>
<gene>
    <name evidence="2" type="ORF">CCAP1982_LOCUS14530</name>
</gene>
<dbReference type="AlphaFoldDB" id="A0A811V3M5"/>
<dbReference type="Proteomes" id="UP000606786">
    <property type="component" value="Unassembled WGS sequence"/>
</dbReference>
<name>A0A811V3M5_CERCA</name>
<evidence type="ECO:0000256" key="1">
    <source>
        <dbReference type="SAM" id="Phobius"/>
    </source>
</evidence>
<keyword evidence="1" id="KW-0812">Transmembrane</keyword>
<keyword evidence="1" id="KW-0472">Membrane</keyword>
<organism evidence="2 3">
    <name type="scientific">Ceratitis capitata</name>
    <name type="common">Mediterranean fruit fly</name>
    <name type="synonym">Tephritis capitata</name>
    <dbReference type="NCBI Taxonomy" id="7213"/>
    <lineage>
        <taxon>Eukaryota</taxon>
        <taxon>Metazoa</taxon>
        <taxon>Ecdysozoa</taxon>
        <taxon>Arthropoda</taxon>
        <taxon>Hexapoda</taxon>
        <taxon>Insecta</taxon>
        <taxon>Pterygota</taxon>
        <taxon>Neoptera</taxon>
        <taxon>Endopterygota</taxon>
        <taxon>Diptera</taxon>
        <taxon>Brachycera</taxon>
        <taxon>Muscomorpha</taxon>
        <taxon>Tephritoidea</taxon>
        <taxon>Tephritidae</taxon>
        <taxon>Ceratitis</taxon>
        <taxon>Ceratitis</taxon>
    </lineage>
</organism>
<evidence type="ECO:0000313" key="2">
    <source>
        <dbReference type="EMBL" id="CAD7006202.1"/>
    </source>
</evidence>
<dbReference type="EMBL" id="CAJHJT010000034">
    <property type="protein sequence ID" value="CAD7006202.1"/>
    <property type="molecule type" value="Genomic_DNA"/>
</dbReference>
<feature type="non-terminal residue" evidence="2">
    <location>
        <position position="73"/>
    </location>
</feature>
<proteinExistence type="predicted"/>
<comment type="caution">
    <text evidence="2">The sequence shown here is derived from an EMBL/GenBank/DDBJ whole genome shotgun (WGS) entry which is preliminary data.</text>
</comment>